<keyword evidence="3" id="KW-1185">Reference proteome</keyword>
<feature type="compositionally biased region" description="Polar residues" evidence="1">
    <location>
        <begin position="43"/>
        <end position="64"/>
    </location>
</feature>
<evidence type="ECO:0000313" key="2">
    <source>
        <dbReference type="EMBL" id="OJA10003.1"/>
    </source>
</evidence>
<gene>
    <name evidence="2" type="ORF">AZE42_09967</name>
</gene>
<dbReference type="AlphaFoldDB" id="A0A1J8PQF9"/>
<dbReference type="EMBL" id="LVVM01005664">
    <property type="protein sequence ID" value="OJA10003.1"/>
    <property type="molecule type" value="Genomic_DNA"/>
</dbReference>
<sequence length="78" mass="8809">MVDKGMPTLRSYHFWLKRQVPNSTTIYRKTFTQPPDNLVRRLSTASSNRGAKVTTAESENGTSNGRKKSRLSYSESGQ</sequence>
<dbReference type="Proteomes" id="UP000183567">
    <property type="component" value="Unassembled WGS sequence"/>
</dbReference>
<evidence type="ECO:0000256" key="1">
    <source>
        <dbReference type="SAM" id="MobiDB-lite"/>
    </source>
</evidence>
<reference evidence="2 3" key="1">
    <citation type="submission" date="2016-03" db="EMBL/GenBank/DDBJ databases">
        <title>Comparative genomics of the ectomycorrhizal sister species Rhizopogon vinicolor and Rhizopogon vesiculosus (Basidiomycota: Boletales) reveals a divergence of the mating type B locus.</title>
        <authorList>
            <person name="Mujic A.B."/>
            <person name="Kuo A."/>
            <person name="Tritt A."/>
            <person name="Lipzen A."/>
            <person name="Chen C."/>
            <person name="Johnson J."/>
            <person name="Sharma A."/>
            <person name="Barry K."/>
            <person name="Grigoriev I.V."/>
            <person name="Spatafora J.W."/>
        </authorList>
    </citation>
    <scope>NUCLEOTIDE SEQUENCE [LARGE SCALE GENOMIC DNA]</scope>
    <source>
        <strain evidence="2 3">AM-OR11-056</strain>
    </source>
</reference>
<name>A0A1J8PQF9_9AGAM</name>
<feature type="region of interest" description="Disordered" evidence="1">
    <location>
        <begin position="37"/>
        <end position="78"/>
    </location>
</feature>
<comment type="caution">
    <text evidence="2">The sequence shown here is derived from an EMBL/GenBank/DDBJ whole genome shotgun (WGS) entry which is preliminary data.</text>
</comment>
<organism evidence="2 3">
    <name type="scientific">Rhizopogon vesiculosus</name>
    <dbReference type="NCBI Taxonomy" id="180088"/>
    <lineage>
        <taxon>Eukaryota</taxon>
        <taxon>Fungi</taxon>
        <taxon>Dikarya</taxon>
        <taxon>Basidiomycota</taxon>
        <taxon>Agaricomycotina</taxon>
        <taxon>Agaricomycetes</taxon>
        <taxon>Agaricomycetidae</taxon>
        <taxon>Boletales</taxon>
        <taxon>Suillineae</taxon>
        <taxon>Rhizopogonaceae</taxon>
        <taxon>Rhizopogon</taxon>
    </lineage>
</organism>
<protein>
    <submittedName>
        <fullName evidence="2">Uncharacterized protein</fullName>
    </submittedName>
</protein>
<evidence type="ECO:0000313" key="3">
    <source>
        <dbReference type="Proteomes" id="UP000183567"/>
    </source>
</evidence>
<accession>A0A1J8PQF9</accession>
<proteinExistence type="predicted"/>
<dbReference type="OrthoDB" id="10411525at2759"/>